<reference evidence="1 2" key="1">
    <citation type="submission" date="2018-08" db="EMBL/GenBank/DDBJ databases">
        <title>Genome and evolution of the arbuscular mycorrhizal fungus Diversispora epigaea (formerly Glomus versiforme) and its bacterial endosymbionts.</title>
        <authorList>
            <person name="Sun X."/>
            <person name="Fei Z."/>
            <person name="Harrison M."/>
        </authorList>
    </citation>
    <scope>NUCLEOTIDE SEQUENCE [LARGE SCALE GENOMIC DNA]</scope>
    <source>
        <strain evidence="1 2">IT104</strain>
    </source>
</reference>
<accession>A0A397INX4</accession>
<proteinExistence type="predicted"/>
<name>A0A397INX4_9GLOM</name>
<sequence length="104" mass="12261">MVAIINVLLFVHMHKPLKQIYRVDVEDSRWITVVCENQTNILKAFALCWRALVPDIVISFNDSDYDWLFIVVDYVFLIGCGCKCPQIHDEVQLNRFYIRIIIKT</sequence>
<comment type="caution">
    <text evidence="1">The sequence shown here is derived from an EMBL/GenBank/DDBJ whole genome shotgun (WGS) entry which is preliminary data.</text>
</comment>
<dbReference type="Gene3D" id="3.30.420.10">
    <property type="entry name" value="Ribonuclease H-like superfamily/Ribonuclease H"/>
    <property type="match status" value="1"/>
</dbReference>
<dbReference type="InterPro" id="IPR036397">
    <property type="entry name" value="RNaseH_sf"/>
</dbReference>
<dbReference type="AlphaFoldDB" id="A0A397INX4"/>
<keyword evidence="2" id="KW-1185">Reference proteome</keyword>
<evidence type="ECO:0000313" key="1">
    <source>
        <dbReference type="EMBL" id="RHZ77719.1"/>
    </source>
</evidence>
<organism evidence="1 2">
    <name type="scientific">Diversispora epigaea</name>
    <dbReference type="NCBI Taxonomy" id="1348612"/>
    <lineage>
        <taxon>Eukaryota</taxon>
        <taxon>Fungi</taxon>
        <taxon>Fungi incertae sedis</taxon>
        <taxon>Mucoromycota</taxon>
        <taxon>Glomeromycotina</taxon>
        <taxon>Glomeromycetes</taxon>
        <taxon>Diversisporales</taxon>
        <taxon>Diversisporaceae</taxon>
        <taxon>Diversispora</taxon>
    </lineage>
</organism>
<dbReference type="EMBL" id="PQFF01000164">
    <property type="protein sequence ID" value="RHZ77719.1"/>
    <property type="molecule type" value="Genomic_DNA"/>
</dbReference>
<dbReference type="Proteomes" id="UP000266861">
    <property type="component" value="Unassembled WGS sequence"/>
</dbReference>
<evidence type="ECO:0000313" key="2">
    <source>
        <dbReference type="Proteomes" id="UP000266861"/>
    </source>
</evidence>
<protein>
    <recommendedName>
        <fullName evidence="3">DNA-directed DNA polymerase family B exonuclease domain-containing protein</fullName>
    </recommendedName>
</protein>
<gene>
    <name evidence="1" type="ORF">Glove_174g60</name>
</gene>
<dbReference type="OrthoDB" id="2424995at2759"/>
<dbReference type="GO" id="GO:0003676">
    <property type="term" value="F:nucleic acid binding"/>
    <property type="evidence" value="ECO:0007669"/>
    <property type="project" value="InterPro"/>
</dbReference>
<evidence type="ECO:0008006" key="3">
    <source>
        <dbReference type="Google" id="ProtNLM"/>
    </source>
</evidence>